<keyword evidence="2" id="KW-1185">Reference proteome</keyword>
<name>A0A7T8GXN1_CALRO</name>
<sequence length="55" mass="6174">MLHDGEFSPALIRPLLGQVHLKLHVTHEEMDVFVAYLRDRPSGMACHGLLLPSQP</sequence>
<dbReference type="AlphaFoldDB" id="A0A7T8GXN1"/>
<reference evidence="2" key="1">
    <citation type="submission" date="2021-01" db="EMBL/GenBank/DDBJ databases">
        <title>Caligus Genome Assembly.</title>
        <authorList>
            <person name="Gallardo-Escarate C."/>
        </authorList>
    </citation>
    <scope>NUCLEOTIDE SEQUENCE [LARGE SCALE GENOMIC DNA]</scope>
</reference>
<organism evidence="1 2">
    <name type="scientific">Caligus rogercresseyi</name>
    <name type="common">Sea louse</name>
    <dbReference type="NCBI Taxonomy" id="217165"/>
    <lineage>
        <taxon>Eukaryota</taxon>
        <taxon>Metazoa</taxon>
        <taxon>Ecdysozoa</taxon>
        <taxon>Arthropoda</taxon>
        <taxon>Crustacea</taxon>
        <taxon>Multicrustacea</taxon>
        <taxon>Hexanauplia</taxon>
        <taxon>Copepoda</taxon>
        <taxon>Siphonostomatoida</taxon>
        <taxon>Caligidae</taxon>
        <taxon>Caligus</taxon>
    </lineage>
</organism>
<proteinExistence type="predicted"/>
<dbReference type="EMBL" id="CP045903">
    <property type="protein sequence ID" value="QQP39577.1"/>
    <property type="molecule type" value="Genomic_DNA"/>
</dbReference>
<evidence type="ECO:0000313" key="1">
    <source>
        <dbReference type="EMBL" id="QQP39577.1"/>
    </source>
</evidence>
<accession>A0A7T8GXN1</accession>
<evidence type="ECO:0000313" key="2">
    <source>
        <dbReference type="Proteomes" id="UP000595437"/>
    </source>
</evidence>
<protein>
    <submittedName>
        <fullName evidence="1">Uncharacterized protein</fullName>
    </submittedName>
</protein>
<dbReference type="Proteomes" id="UP000595437">
    <property type="component" value="Chromosome 14"/>
</dbReference>
<gene>
    <name evidence="1" type="ORF">FKW44_020513</name>
</gene>